<evidence type="ECO:0000313" key="3">
    <source>
        <dbReference type="Proteomes" id="UP000243459"/>
    </source>
</evidence>
<protein>
    <submittedName>
        <fullName evidence="2">Uncharacterized protein</fullName>
    </submittedName>
</protein>
<dbReference type="Gramene" id="ONK77335">
    <property type="protein sequence ID" value="ONK77335"/>
    <property type="gene ID" value="A4U43_C02F5470"/>
</dbReference>
<feature type="compositionally biased region" description="Polar residues" evidence="1">
    <location>
        <begin position="80"/>
        <end position="89"/>
    </location>
</feature>
<name>A0A5P1FG34_ASPOF</name>
<dbReference type="CDD" id="cd11650">
    <property type="entry name" value="AT4G37440_like"/>
    <property type="match status" value="1"/>
</dbReference>
<feature type="region of interest" description="Disordered" evidence="1">
    <location>
        <begin position="74"/>
        <end position="122"/>
    </location>
</feature>
<dbReference type="PANTHER" id="PTHR34057:SF1">
    <property type="entry name" value="ELONGATION FACTOR"/>
    <property type="match status" value="1"/>
</dbReference>
<feature type="compositionally biased region" description="Polar residues" evidence="1">
    <location>
        <begin position="107"/>
        <end position="118"/>
    </location>
</feature>
<evidence type="ECO:0000256" key="1">
    <source>
        <dbReference type="SAM" id="MobiDB-lite"/>
    </source>
</evidence>
<dbReference type="InterPro" id="IPR038745">
    <property type="entry name" value="AT4G37440-like"/>
</dbReference>
<dbReference type="EMBL" id="CM007382">
    <property type="protein sequence ID" value="ONK77335.1"/>
    <property type="molecule type" value="Genomic_DNA"/>
</dbReference>
<accession>A0A5P1FG34</accession>
<organism evidence="2 3">
    <name type="scientific">Asparagus officinalis</name>
    <name type="common">Garden asparagus</name>
    <dbReference type="NCBI Taxonomy" id="4686"/>
    <lineage>
        <taxon>Eukaryota</taxon>
        <taxon>Viridiplantae</taxon>
        <taxon>Streptophyta</taxon>
        <taxon>Embryophyta</taxon>
        <taxon>Tracheophyta</taxon>
        <taxon>Spermatophyta</taxon>
        <taxon>Magnoliopsida</taxon>
        <taxon>Liliopsida</taxon>
        <taxon>Asparagales</taxon>
        <taxon>Asparagaceae</taxon>
        <taxon>Asparagoideae</taxon>
        <taxon>Asparagus</taxon>
    </lineage>
</organism>
<sequence length="265" mass="30413">MGHTHHGKGKPKIFARTNEIIRGLNEKEGKDGTNLGCESNLEDYLERDDLGQEIDVVGIGQDGGEFVGIQKNEDREAMDEQSSSFGNTFSGSEDEVRSSSDVEADSQFANTPTSQFGQAQFAPEENRAQFVSGEFGRICKKRKVTAHWRKFIGPLMWRCQWLELQMNELRSQALLYDKELAKYEGEKQLQSKMIELDYSVSRLVPTSCQRHRKRVMERVKRKRIEDTTNISSYMSNHNLFSYYENKKRPETDCQSIDNDCDDRGG</sequence>
<evidence type="ECO:0000313" key="2">
    <source>
        <dbReference type="EMBL" id="ONK77335.1"/>
    </source>
</evidence>
<keyword evidence="3" id="KW-1185">Reference proteome</keyword>
<reference evidence="3" key="1">
    <citation type="journal article" date="2017" name="Nat. Commun.">
        <title>The asparagus genome sheds light on the origin and evolution of a young Y chromosome.</title>
        <authorList>
            <person name="Harkess A."/>
            <person name="Zhou J."/>
            <person name="Xu C."/>
            <person name="Bowers J.E."/>
            <person name="Van der Hulst R."/>
            <person name="Ayyampalayam S."/>
            <person name="Mercati F."/>
            <person name="Riccardi P."/>
            <person name="McKain M.R."/>
            <person name="Kakrana A."/>
            <person name="Tang H."/>
            <person name="Ray J."/>
            <person name="Groenendijk J."/>
            <person name="Arikit S."/>
            <person name="Mathioni S.M."/>
            <person name="Nakano M."/>
            <person name="Shan H."/>
            <person name="Telgmann-Rauber A."/>
            <person name="Kanno A."/>
            <person name="Yue Z."/>
            <person name="Chen H."/>
            <person name="Li W."/>
            <person name="Chen Y."/>
            <person name="Xu X."/>
            <person name="Zhang Y."/>
            <person name="Luo S."/>
            <person name="Chen H."/>
            <person name="Gao J."/>
            <person name="Mao Z."/>
            <person name="Pires J.C."/>
            <person name="Luo M."/>
            <person name="Kudrna D."/>
            <person name="Wing R.A."/>
            <person name="Meyers B.C."/>
            <person name="Yi K."/>
            <person name="Kong H."/>
            <person name="Lavrijsen P."/>
            <person name="Sunseri F."/>
            <person name="Falavigna A."/>
            <person name="Ye Y."/>
            <person name="Leebens-Mack J.H."/>
            <person name="Chen G."/>
        </authorList>
    </citation>
    <scope>NUCLEOTIDE SEQUENCE [LARGE SCALE GENOMIC DNA]</scope>
    <source>
        <strain evidence="3">cv. DH0086</strain>
    </source>
</reference>
<gene>
    <name evidence="2" type="ORF">A4U43_C02F5470</name>
</gene>
<proteinExistence type="predicted"/>
<dbReference type="AlphaFoldDB" id="A0A5P1FG34"/>
<dbReference type="Proteomes" id="UP000243459">
    <property type="component" value="Chromosome 2"/>
</dbReference>
<dbReference type="PANTHER" id="PTHR34057">
    <property type="entry name" value="ELONGATION FACTOR"/>
    <property type="match status" value="1"/>
</dbReference>